<evidence type="ECO:0000313" key="10">
    <source>
        <dbReference type="EMBL" id="MDT0492787.1"/>
    </source>
</evidence>
<evidence type="ECO:0000256" key="8">
    <source>
        <dbReference type="ARBA" id="ARBA00023235"/>
    </source>
</evidence>
<dbReference type="Pfam" id="PF00204">
    <property type="entry name" value="DNA_gyraseB"/>
    <property type="match status" value="1"/>
</dbReference>
<evidence type="ECO:0000313" key="11">
    <source>
        <dbReference type="Proteomes" id="UP001180556"/>
    </source>
</evidence>
<dbReference type="PRINTS" id="PR01159">
    <property type="entry name" value="DNAGYRASEB"/>
</dbReference>
<keyword evidence="4" id="KW-0547">Nucleotide-binding</keyword>
<keyword evidence="7" id="KW-0238">DNA-binding</keyword>
<keyword evidence="8" id="KW-0413">Isomerase</keyword>
<dbReference type="InterPro" id="IPR036890">
    <property type="entry name" value="HATPase_C_sf"/>
</dbReference>
<dbReference type="InterPro" id="IPR020568">
    <property type="entry name" value="Ribosomal_Su5_D2-typ_SF"/>
</dbReference>
<dbReference type="SMART" id="SM00433">
    <property type="entry name" value="TOP2c"/>
    <property type="match status" value="1"/>
</dbReference>
<organism evidence="10 11">
    <name type="scientific">Streptomyces stephensoniae</name>
    <dbReference type="NCBI Taxonomy" id="3375367"/>
    <lineage>
        <taxon>Bacteria</taxon>
        <taxon>Bacillati</taxon>
        <taxon>Actinomycetota</taxon>
        <taxon>Actinomycetes</taxon>
        <taxon>Kitasatosporales</taxon>
        <taxon>Streptomycetaceae</taxon>
        <taxon>Streptomyces</taxon>
    </lineage>
</organism>
<comment type="similarity">
    <text evidence="2">Belongs to the type II topoisomerase GyrB family.</text>
</comment>
<dbReference type="Proteomes" id="UP001180556">
    <property type="component" value="Unassembled WGS sequence"/>
</dbReference>
<dbReference type="RefSeq" id="WP_311602478.1">
    <property type="nucleotide sequence ID" value="NZ_JAVRFG010000025.1"/>
</dbReference>
<dbReference type="SUPFAM" id="SSF55874">
    <property type="entry name" value="ATPase domain of HSP90 chaperone/DNA topoisomerase II/histidine kinase"/>
    <property type="match status" value="1"/>
</dbReference>
<dbReference type="EC" id="5.6.2.2" evidence="3"/>
<dbReference type="InterPro" id="IPR014721">
    <property type="entry name" value="Ribsml_uS5_D2-typ_fold_subgr"/>
</dbReference>
<accession>A0ABU2W4K0</accession>
<dbReference type="PANTHER" id="PTHR45866">
    <property type="entry name" value="DNA GYRASE/TOPOISOMERASE SUBUNIT B"/>
    <property type="match status" value="1"/>
</dbReference>
<evidence type="ECO:0000256" key="6">
    <source>
        <dbReference type="ARBA" id="ARBA00023029"/>
    </source>
</evidence>
<evidence type="ECO:0000256" key="1">
    <source>
        <dbReference type="ARBA" id="ARBA00000185"/>
    </source>
</evidence>
<dbReference type="InterPro" id="IPR001241">
    <property type="entry name" value="Topo_IIA"/>
</dbReference>
<proteinExistence type="inferred from homology"/>
<evidence type="ECO:0000256" key="5">
    <source>
        <dbReference type="ARBA" id="ARBA00022840"/>
    </source>
</evidence>
<dbReference type="PANTHER" id="PTHR45866:SF1">
    <property type="entry name" value="DNA GYRASE SUBUNIT B, MITOCHONDRIAL"/>
    <property type="match status" value="1"/>
</dbReference>
<reference evidence="11" key="1">
    <citation type="submission" date="2023-07" db="EMBL/GenBank/DDBJ databases">
        <title>30 novel species of actinomycetes from the DSMZ collection.</title>
        <authorList>
            <person name="Nouioui I."/>
        </authorList>
    </citation>
    <scope>NUCLEOTIDE SEQUENCE [LARGE SCALE GENOMIC DNA]</scope>
    <source>
        <strain evidence="11">DSM 40932</strain>
    </source>
</reference>
<dbReference type="Gene3D" id="3.30.230.10">
    <property type="match status" value="1"/>
</dbReference>
<sequence>MVSEEVTRYDASRIEVLEGWEAVRKRPGMYVGSTGEYGLSRMVFEVADRAVNEVLADRATSVDITLTPDGGVCVADDGPGIPIDGTEGACGPGLEALLTRMRTGTGTGGRRDVPLSFCGAGPGVVNALSRRMTAEVRRDGGRWVQEYARGVAVTPVTEVGAAAGSGTTMAFWPDADIFGATELSFDGLEETFRELSFLNRGLDISLSDLRRPDGPRSVRLRFPGGTRDFVDFLDGCTTASAPGDTIAFEHDDSRMSGVMEVAFRWCGCPGERVRSFANSRPTKDGTHEAGFRDGVTAAVTAYAREQGLLTPTDPGFATDFATDRIGEGLTAVVSVKLDRPDFAGPTRGVLGNADVRACVGDAVQDHLGRWLREHPQQAAAVISRHRAPGQPGDR</sequence>
<evidence type="ECO:0000256" key="2">
    <source>
        <dbReference type="ARBA" id="ARBA00010708"/>
    </source>
</evidence>
<evidence type="ECO:0000256" key="3">
    <source>
        <dbReference type="ARBA" id="ARBA00012895"/>
    </source>
</evidence>
<dbReference type="InterPro" id="IPR013506">
    <property type="entry name" value="Topo_IIA_bsu_dom2"/>
</dbReference>
<dbReference type="SUPFAM" id="SSF54211">
    <property type="entry name" value="Ribosomal protein S5 domain 2-like"/>
    <property type="match status" value="1"/>
</dbReference>
<dbReference type="InterPro" id="IPR000565">
    <property type="entry name" value="Topo_IIA_B"/>
</dbReference>
<dbReference type="EMBL" id="JAVRFG010000025">
    <property type="protein sequence ID" value="MDT0492787.1"/>
    <property type="molecule type" value="Genomic_DNA"/>
</dbReference>
<name>A0ABU2W4K0_9ACTN</name>
<keyword evidence="11" id="KW-1185">Reference proteome</keyword>
<dbReference type="PRINTS" id="PR00418">
    <property type="entry name" value="TPI2FAMILY"/>
</dbReference>
<evidence type="ECO:0000259" key="9">
    <source>
        <dbReference type="Pfam" id="PF00204"/>
    </source>
</evidence>
<keyword evidence="5" id="KW-0067">ATP-binding</keyword>
<comment type="catalytic activity">
    <reaction evidence="1">
        <text>ATP-dependent breakage, passage and rejoining of double-stranded DNA.</text>
        <dbReference type="EC" id="5.6.2.2"/>
    </reaction>
</comment>
<keyword evidence="6" id="KW-0799">Topoisomerase</keyword>
<gene>
    <name evidence="10" type="ORF">RM717_19985</name>
</gene>
<protein>
    <recommendedName>
        <fullName evidence="3">DNA topoisomerase (ATP-hydrolyzing)</fullName>
        <ecNumber evidence="3">5.6.2.2</ecNumber>
    </recommendedName>
</protein>
<comment type="caution">
    <text evidence="10">The sequence shown here is derived from an EMBL/GenBank/DDBJ whole genome shotgun (WGS) entry which is preliminary data.</text>
</comment>
<evidence type="ECO:0000256" key="7">
    <source>
        <dbReference type="ARBA" id="ARBA00023125"/>
    </source>
</evidence>
<feature type="domain" description="DNA topoisomerase type IIA subunit B" evidence="9">
    <location>
        <begin position="225"/>
        <end position="384"/>
    </location>
</feature>
<dbReference type="Gene3D" id="3.30.565.10">
    <property type="entry name" value="Histidine kinase-like ATPase, C-terminal domain"/>
    <property type="match status" value="1"/>
</dbReference>
<evidence type="ECO:0000256" key="4">
    <source>
        <dbReference type="ARBA" id="ARBA00022741"/>
    </source>
</evidence>